<evidence type="ECO:0000313" key="8">
    <source>
        <dbReference type="EMBL" id="SOH94205.1"/>
    </source>
</evidence>
<feature type="transmembrane region" description="Helical" evidence="6">
    <location>
        <begin position="721"/>
        <end position="746"/>
    </location>
</feature>
<feature type="domain" description="ABC3 transporter permease C-terminal" evidence="7">
    <location>
        <begin position="231"/>
        <end position="354"/>
    </location>
</feature>
<protein>
    <submittedName>
        <fullName evidence="8">Putative ABC transport system permease protein</fullName>
    </submittedName>
</protein>
<evidence type="ECO:0000313" key="9">
    <source>
        <dbReference type="Proteomes" id="UP000220034"/>
    </source>
</evidence>
<keyword evidence="2" id="KW-1003">Cell membrane</keyword>
<evidence type="ECO:0000256" key="5">
    <source>
        <dbReference type="ARBA" id="ARBA00023136"/>
    </source>
</evidence>
<evidence type="ECO:0000256" key="6">
    <source>
        <dbReference type="SAM" id="Phobius"/>
    </source>
</evidence>
<feature type="transmembrane region" description="Helical" evidence="6">
    <location>
        <begin position="327"/>
        <end position="349"/>
    </location>
</feature>
<dbReference type="InterPro" id="IPR038766">
    <property type="entry name" value="Membrane_comp_ABC_pdt"/>
</dbReference>
<evidence type="ECO:0000256" key="1">
    <source>
        <dbReference type="ARBA" id="ARBA00004651"/>
    </source>
</evidence>
<evidence type="ECO:0000256" key="4">
    <source>
        <dbReference type="ARBA" id="ARBA00022989"/>
    </source>
</evidence>
<keyword evidence="5 6" id="KW-0472">Membrane</keyword>
<keyword evidence="9" id="KW-1185">Reference proteome</keyword>
<feature type="transmembrane region" description="Helical" evidence="6">
    <location>
        <begin position="448"/>
        <end position="473"/>
    </location>
</feature>
<evidence type="ECO:0000256" key="3">
    <source>
        <dbReference type="ARBA" id="ARBA00022692"/>
    </source>
</evidence>
<dbReference type="Proteomes" id="UP000220034">
    <property type="component" value="Unassembled WGS sequence"/>
</dbReference>
<keyword evidence="3 6" id="KW-0812">Transmembrane</keyword>
<dbReference type="PANTHER" id="PTHR30287:SF2">
    <property type="entry name" value="BLL1001 PROTEIN"/>
    <property type="match status" value="1"/>
</dbReference>
<sequence length="806" mass="85917">MTGLILRTLLSHWRSRPFQIVTLLLGLIVATALWSGVQAINAEARASYAQAAATLGTDRFDSLRPRGAQRFDQRAYVALRRAGWLVSPIVEGDLRLDGARFRVLGIDPVTAPADLPARPDLQGDALTGFLGQAGLILTGAQTAGRLPADADLPPVRVMDGIAPRTLVMDIGTAQRLLGMSGQLSRLIVLPEAQDGIPPLAVAGIEWNRIAPRGADGGIAALTDSFHLNLTAFGFLAFAVGLFIVYSSIGLAFEQRKPMLRTLRALGVPLRLLMLVMVVELTALALLAGIAGVALGYLIAASLLPDVAATLQGLYGAQVSGTLSLRPAWWLTGLAIAMGGAGLAAADTLWRTARMPLLSAALPEAWHGAQRRAQRVQGIAALGCFALAAVLSQTASSLTAGFVLMGALLIGAALSLPVMLSVILGLGARRARGPLAQWGWADARQQMSRLSLALMALLLALSANIGVGTMVMSFRDTFTGWLDQRLVAEVYVTASDAAQGQEIQRWAQGRVDAVLPIWSTETRLGDMPASIYGVAQHATYSDHWPLIEELPDAWQSLASGQAAMINEQMAGRRDLSPGDRITVPLPDGGEWPMIVAAIYSDYGNPTDQVMVDVDLLSERFPDIERLRFALRTDQTAEIIAEARDRFALPSDQITDQAAIKALSLAIFERTFTVTGALNVLTLAVAALALLTAMLTLQLMRLPWLAPLWAMGLTRAALARAELLKVMALALLTAILAIPVGLGVAWVLTNVINVTAFGWRLPMNVYPADWLRLIGLSLLTAAIAAGLPVLRLARTAPRTLLGVFASER</sequence>
<accession>A0A2C9CSR2</accession>
<name>A0A2C9CSR2_9RHOB</name>
<dbReference type="AlphaFoldDB" id="A0A2C9CSR2"/>
<evidence type="ECO:0000256" key="2">
    <source>
        <dbReference type="ARBA" id="ARBA00022475"/>
    </source>
</evidence>
<proteinExistence type="predicted"/>
<dbReference type="PANTHER" id="PTHR30287">
    <property type="entry name" value="MEMBRANE COMPONENT OF PREDICTED ABC SUPERFAMILY METABOLITE UPTAKE TRANSPORTER"/>
    <property type="match status" value="1"/>
</dbReference>
<reference evidence="9" key="1">
    <citation type="submission" date="2017-09" db="EMBL/GenBank/DDBJ databases">
        <authorList>
            <person name="Varghese N."/>
            <person name="Submissions S."/>
        </authorList>
    </citation>
    <scope>NUCLEOTIDE SEQUENCE [LARGE SCALE GENOMIC DNA]</scope>
    <source>
        <strain evidence="9">C7</strain>
    </source>
</reference>
<feature type="transmembrane region" description="Helical" evidence="6">
    <location>
        <begin position="378"/>
        <end position="395"/>
    </location>
</feature>
<dbReference type="Pfam" id="PF02687">
    <property type="entry name" value="FtsX"/>
    <property type="match status" value="2"/>
</dbReference>
<keyword evidence="4 6" id="KW-1133">Transmembrane helix</keyword>
<feature type="transmembrane region" description="Helical" evidence="6">
    <location>
        <begin position="272"/>
        <end position="299"/>
    </location>
</feature>
<comment type="subcellular location">
    <subcellularLocation>
        <location evidence="1">Cell membrane</location>
        <topology evidence="1">Multi-pass membrane protein</topology>
    </subcellularLocation>
</comment>
<gene>
    <name evidence="8" type="ORF">SAMN06273572_103235</name>
</gene>
<evidence type="ECO:0000259" key="7">
    <source>
        <dbReference type="Pfam" id="PF02687"/>
    </source>
</evidence>
<dbReference type="GO" id="GO:0005886">
    <property type="term" value="C:plasma membrane"/>
    <property type="evidence" value="ECO:0007669"/>
    <property type="project" value="UniProtKB-SubCell"/>
</dbReference>
<organism evidence="8 9">
    <name type="scientific">Pontivivens marinum</name>
    <dbReference type="NCBI Taxonomy" id="1690039"/>
    <lineage>
        <taxon>Bacteria</taxon>
        <taxon>Pseudomonadati</taxon>
        <taxon>Pseudomonadota</taxon>
        <taxon>Alphaproteobacteria</taxon>
        <taxon>Rhodobacterales</taxon>
        <taxon>Paracoccaceae</taxon>
        <taxon>Pontivivens</taxon>
    </lineage>
</organism>
<dbReference type="EMBL" id="OCTN01000003">
    <property type="protein sequence ID" value="SOH94205.1"/>
    <property type="molecule type" value="Genomic_DNA"/>
</dbReference>
<feature type="domain" description="ABC3 transporter permease C-terminal" evidence="7">
    <location>
        <begin position="677"/>
        <end position="795"/>
    </location>
</feature>
<feature type="transmembrane region" description="Helical" evidence="6">
    <location>
        <begin position="768"/>
        <end position="788"/>
    </location>
</feature>
<feature type="transmembrane region" description="Helical" evidence="6">
    <location>
        <begin position="231"/>
        <end position="252"/>
    </location>
</feature>
<feature type="transmembrane region" description="Helical" evidence="6">
    <location>
        <begin position="678"/>
        <end position="700"/>
    </location>
</feature>
<dbReference type="RefSeq" id="WP_180955964.1">
    <property type="nucleotide sequence ID" value="NZ_OCTN01000003.1"/>
</dbReference>
<dbReference type="InterPro" id="IPR003838">
    <property type="entry name" value="ABC3_permease_C"/>
</dbReference>
<feature type="transmembrane region" description="Helical" evidence="6">
    <location>
        <begin position="401"/>
        <end position="427"/>
    </location>
</feature>